<reference evidence="5 6" key="1">
    <citation type="submission" date="2019-03" db="EMBL/GenBank/DDBJ databases">
        <title>Genomic Encyclopedia of Type Strains, Phase IV (KMG-IV): sequencing the most valuable type-strain genomes for metagenomic binning, comparative biology and taxonomic classification.</title>
        <authorList>
            <person name="Goeker M."/>
        </authorList>
    </citation>
    <scope>NUCLEOTIDE SEQUENCE [LARGE SCALE GENOMIC DNA]</scope>
    <source>
        <strain evidence="5 6">DSM 12121</strain>
    </source>
</reference>
<dbReference type="Pfam" id="PF14525">
    <property type="entry name" value="AraC_binding_2"/>
    <property type="match status" value="1"/>
</dbReference>
<evidence type="ECO:0000256" key="3">
    <source>
        <dbReference type="ARBA" id="ARBA00023163"/>
    </source>
</evidence>
<gene>
    <name evidence="5" type="ORF">C7389_11318</name>
</gene>
<keyword evidence="6" id="KW-1185">Reference proteome</keyword>
<dbReference type="Proteomes" id="UP000295129">
    <property type="component" value="Unassembled WGS sequence"/>
</dbReference>
<evidence type="ECO:0000313" key="6">
    <source>
        <dbReference type="Proteomes" id="UP000295129"/>
    </source>
</evidence>
<accession>A0A4R6DUR6</accession>
<dbReference type="InterPro" id="IPR018062">
    <property type="entry name" value="HTH_AraC-typ_CS"/>
</dbReference>
<protein>
    <submittedName>
        <fullName evidence="5">AraC-like protein</fullName>
    </submittedName>
</protein>
<keyword evidence="3" id="KW-0804">Transcription</keyword>
<dbReference type="InterPro" id="IPR018060">
    <property type="entry name" value="HTH_AraC"/>
</dbReference>
<dbReference type="RefSeq" id="WP_162851750.1">
    <property type="nucleotide sequence ID" value="NZ_SNVV01000013.1"/>
</dbReference>
<name>A0A4R6DUR6_9RHOO</name>
<keyword evidence="2" id="KW-0238">DNA-binding</keyword>
<evidence type="ECO:0000256" key="2">
    <source>
        <dbReference type="ARBA" id="ARBA00023125"/>
    </source>
</evidence>
<dbReference type="GO" id="GO:0003700">
    <property type="term" value="F:DNA-binding transcription factor activity"/>
    <property type="evidence" value="ECO:0007669"/>
    <property type="project" value="InterPro"/>
</dbReference>
<dbReference type="AlphaFoldDB" id="A0A4R6DUR6"/>
<dbReference type="PANTHER" id="PTHR46796">
    <property type="entry name" value="HTH-TYPE TRANSCRIPTIONAL ACTIVATOR RHAS-RELATED"/>
    <property type="match status" value="1"/>
</dbReference>
<keyword evidence="1" id="KW-0805">Transcription regulation</keyword>
<dbReference type="InterPro" id="IPR050204">
    <property type="entry name" value="AraC_XylS_family_regulators"/>
</dbReference>
<dbReference type="SMART" id="SM00342">
    <property type="entry name" value="HTH_ARAC"/>
    <property type="match status" value="1"/>
</dbReference>
<evidence type="ECO:0000259" key="4">
    <source>
        <dbReference type="PROSITE" id="PS01124"/>
    </source>
</evidence>
<dbReference type="PANTHER" id="PTHR46796:SF12">
    <property type="entry name" value="HTH-TYPE DNA-BINDING TRANSCRIPTIONAL ACTIVATOR EUTR"/>
    <property type="match status" value="1"/>
</dbReference>
<dbReference type="Pfam" id="PF12833">
    <property type="entry name" value="HTH_18"/>
    <property type="match status" value="1"/>
</dbReference>
<dbReference type="Gene3D" id="1.10.10.60">
    <property type="entry name" value="Homeodomain-like"/>
    <property type="match status" value="1"/>
</dbReference>
<evidence type="ECO:0000256" key="1">
    <source>
        <dbReference type="ARBA" id="ARBA00023015"/>
    </source>
</evidence>
<organism evidence="5 6">
    <name type="scientific">Azoarcus indigens</name>
    <dbReference type="NCBI Taxonomy" id="29545"/>
    <lineage>
        <taxon>Bacteria</taxon>
        <taxon>Pseudomonadati</taxon>
        <taxon>Pseudomonadota</taxon>
        <taxon>Betaproteobacteria</taxon>
        <taxon>Rhodocyclales</taxon>
        <taxon>Zoogloeaceae</taxon>
        <taxon>Azoarcus</taxon>
    </lineage>
</organism>
<comment type="caution">
    <text evidence="5">The sequence shown here is derived from an EMBL/GenBank/DDBJ whole genome shotgun (WGS) entry which is preliminary data.</text>
</comment>
<dbReference type="PROSITE" id="PS00041">
    <property type="entry name" value="HTH_ARAC_FAMILY_1"/>
    <property type="match status" value="1"/>
</dbReference>
<evidence type="ECO:0000313" key="5">
    <source>
        <dbReference type="EMBL" id="TDN48897.1"/>
    </source>
</evidence>
<sequence>MQQHAHTRELGREAASLFRPCAQAAGNAAAAAASFIRCRDPAEASARLRSAYSHHRLSVHGRRFDMRFECRRLGALELARLRFGTEVELDQQAAGGFTLITTQLEGASEIVAGGGVHRGGAGMVVLDSAATPVRKRFSADSCRLNLRIEQGLLAAKWAALSGQADAAPPLFQPALAAGLPAQARWLALLRLVLGWAQVAPGAALLRQLEEMVALYLLTEVPHSQSALLHRPLPAPAPRHLRRAEDYMRAHAGQPLTLADIATAAGVGIRTLSAAFRDSRGTSPMAWLRELRLEGARQDLLAAGPADTVAEIAIRRGFGNLGRFAADYRRRYGETPSATLRRGSY</sequence>
<proteinExistence type="predicted"/>
<dbReference type="InterPro" id="IPR009057">
    <property type="entry name" value="Homeodomain-like_sf"/>
</dbReference>
<dbReference type="SUPFAM" id="SSF46689">
    <property type="entry name" value="Homeodomain-like"/>
    <property type="match status" value="2"/>
</dbReference>
<feature type="domain" description="HTH araC/xylS-type" evidence="4">
    <location>
        <begin position="241"/>
        <end position="341"/>
    </location>
</feature>
<dbReference type="InterPro" id="IPR035418">
    <property type="entry name" value="AraC-bd_2"/>
</dbReference>
<dbReference type="GO" id="GO:0043565">
    <property type="term" value="F:sequence-specific DNA binding"/>
    <property type="evidence" value="ECO:0007669"/>
    <property type="project" value="InterPro"/>
</dbReference>
<dbReference type="EMBL" id="SNVV01000013">
    <property type="protein sequence ID" value="TDN48897.1"/>
    <property type="molecule type" value="Genomic_DNA"/>
</dbReference>
<dbReference type="PROSITE" id="PS01124">
    <property type="entry name" value="HTH_ARAC_FAMILY_2"/>
    <property type="match status" value="1"/>
</dbReference>